<accession>A0A8S1NFK4</accession>
<evidence type="ECO:0000313" key="2">
    <source>
        <dbReference type="Proteomes" id="UP000688137"/>
    </source>
</evidence>
<dbReference type="AlphaFoldDB" id="A0A8S1NFK4"/>
<name>A0A8S1NFK4_PARPR</name>
<dbReference type="EMBL" id="CAJJDM010000077">
    <property type="protein sequence ID" value="CAD8085484.1"/>
    <property type="molecule type" value="Genomic_DNA"/>
</dbReference>
<proteinExistence type="predicted"/>
<dbReference type="OMA" id="NIEYKHR"/>
<gene>
    <name evidence="1" type="ORF">PPRIM_AZ9-3.1.T0740159</name>
</gene>
<evidence type="ECO:0000313" key="1">
    <source>
        <dbReference type="EMBL" id="CAD8085484.1"/>
    </source>
</evidence>
<reference evidence="1" key="1">
    <citation type="submission" date="2021-01" db="EMBL/GenBank/DDBJ databases">
        <authorList>
            <consortium name="Genoscope - CEA"/>
            <person name="William W."/>
        </authorList>
    </citation>
    <scope>NUCLEOTIDE SEQUENCE</scope>
</reference>
<protein>
    <submittedName>
        <fullName evidence="1">Uncharacterized protein</fullName>
    </submittedName>
</protein>
<organism evidence="1 2">
    <name type="scientific">Paramecium primaurelia</name>
    <dbReference type="NCBI Taxonomy" id="5886"/>
    <lineage>
        <taxon>Eukaryota</taxon>
        <taxon>Sar</taxon>
        <taxon>Alveolata</taxon>
        <taxon>Ciliophora</taxon>
        <taxon>Intramacronucleata</taxon>
        <taxon>Oligohymenophorea</taxon>
        <taxon>Peniculida</taxon>
        <taxon>Parameciidae</taxon>
        <taxon>Paramecium</taxon>
    </lineage>
</organism>
<comment type="caution">
    <text evidence="1">The sequence shown here is derived from an EMBL/GenBank/DDBJ whole genome shotgun (WGS) entry which is preliminary data.</text>
</comment>
<sequence>MQIQKSSFSTHFHQISPPFLITKRIKSEGQDFLTELDLNAQNSIKKRMQNSELQMTEANHKLIPKQKMNIQVRKKVIRTKQPSLPYLKLDNKQYYDKWYIPYDQRYIAKVNLAQEQYQDPYHFYKNMHIGAAQFNPFEKQLPKDLERNIEYKHRSDILKEMLKGQKMIYEFRKSLESNQQRIPQFIKKIMEDKKNPLQKQQ</sequence>
<dbReference type="Proteomes" id="UP000688137">
    <property type="component" value="Unassembled WGS sequence"/>
</dbReference>
<keyword evidence="2" id="KW-1185">Reference proteome</keyword>